<dbReference type="Proteomes" id="UP000321638">
    <property type="component" value="Unassembled WGS sequence"/>
</dbReference>
<evidence type="ECO:0000256" key="9">
    <source>
        <dbReference type="SAM" id="Phobius"/>
    </source>
</evidence>
<evidence type="ECO:0000256" key="8">
    <source>
        <dbReference type="ARBA" id="ARBA00023136"/>
    </source>
</evidence>
<evidence type="ECO:0000256" key="4">
    <source>
        <dbReference type="ARBA" id="ARBA00022643"/>
    </source>
</evidence>
<proteinExistence type="predicted"/>
<evidence type="ECO:0008006" key="12">
    <source>
        <dbReference type="Google" id="ProtNLM"/>
    </source>
</evidence>
<dbReference type="AlphaFoldDB" id="A0A5C8PK38"/>
<evidence type="ECO:0000313" key="11">
    <source>
        <dbReference type="Proteomes" id="UP000321638"/>
    </source>
</evidence>
<evidence type="ECO:0000256" key="7">
    <source>
        <dbReference type="ARBA" id="ARBA00022989"/>
    </source>
</evidence>
<protein>
    <recommendedName>
        <fullName evidence="12">Na+-transporting NADH:ubiquinone oxidoreductase, subunit NqrB</fullName>
    </recommendedName>
</protein>
<keyword evidence="7 9" id="KW-1133">Transmembrane helix</keyword>
<feature type="transmembrane region" description="Helical" evidence="9">
    <location>
        <begin position="182"/>
        <end position="200"/>
    </location>
</feature>
<dbReference type="Pfam" id="PF03116">
    <property type="entry name" value="NQR2_RnfD_RnfE"/>
    <property type="match status" value="1"/>
</dbReference>
<gene>
    <name evidence="10" type="ORF">FHP25_19750</name>
</gene>
<feature type="transmembrane region" description="Helical" evidence="9">
    <location>
        <begin position="212"/>
        <end position="229"/>
    </location>
</feature>
<feature type="transmembrane region" description="Helical" evidence="9">
    <location>
        <begin position="108"/>
        <end position="124"/>
    </location>
</feature>
<feature type="transmembrane region" description="Helical" evidence="9">
    <location>
        <begin position="131"/>
        <end position="150"/>
    </location>
</feature>
<keyword evidence="11" id="KW-1185">Reference proteome</keyword>
<dbReference type="GO" id="GO:0055085">
    <property type="term" value="P:transmembrane transport"/>
    <property type="evidence" value="ECO:0007669"/>
    <property type="project" value="InterPro"/>
</dbReference>
<evidence type="ECO:0000256" key="1">
    <source>
        <dbReference type="ARBA" id="ARBA00022448"/>
    </source>
</evidence>
<accession>A0A5C8PK38</accession>
<feature type="transmembrane region" description="Helical" evidence="9">
    <location>
        <begin position="87"/>
        <end position="102"/>
    </location>
</feature>
<dbReference type="RefSeq" id="WP_147848682.1">
    <property type="nucleotide sequence ID" value="NZ_VDUZ01000022.1"/>
</dbReference>
<evidence type="ECO:0000256" key="3">
    <source>
        <dbReference type="ARBA" id="ARBA00022630"/>
    </source>
</evidence>
<feature type="transmembrane region" description="Helical" evidence="9">
    <location>
        <begin position="236"/>
        <end position="255"/>
    </location>
</feature>
<dbReference type="InterPro" id="IPR004338">
    <property type="entry name" value="NqrB/RnfD"/>
</dbReference>
<keyword evidence="5 9" id="KW-0812">Transmembrane</keyword>
<name>A0A5C8PK38_9HYPH</name>
<evidence type="ECO:0000256" key="2">
    <source>
        <dbReference type="ARBA" id="ARBA00022553"/>
    </source>
</evidence>
<evidence type="ECO:0000256" key="5">
    <source>
        <dbReference type="ARBA" id="ARBA00022692"/>
    </source>
</evidence>
<organism evidence="10 11">
    <name type="scientific">Vineibacter terrae</name>
    <dbReference type="NCBI Taxonomy" id="2586908"/>
    <lineage>
        <taxon>Bacteria</taxon>
        <taxon>Pseudomonadati</taxon>
        <taxon>Pseudomonadota</taxon>
        <taxon>Alphaproteobacteria</taxon>
        <taxon>Hyphomicrobiales</taxon>
        <taxon>Vineibacter</taxon>
    </lineage>
</organism>
<evidence type="ECO:0000313" key="10">
    <source>
        <dbReference type="EMBL" id="TXL73886.1"/>
    </source>
</evidence>
<evidence type="ECO:0000256" key="6">
    <source>
        <dbReference type="ARBA" id="ARBA00022967"/>
    </source>
</evidence>
<comment type="caution">
    <text evidence="10">The sequence shown here is derived from an EMBL/GenBank/DDBJ whole genome shotgun (WGS) entry which is preliminary data.</text>
</comment>
<keyword evidence="1" id="KW-0813">Transport</keyword>
<keyword evidence="2" id="KW-0597">Phosphoprotein</keyword>
<dbReference type="PANTHER" id="PTHR30578">
    <property type="entry name" value="ELECTRON TRANSPORT COMPLEX PROTEIN RNFD"/>
    <property type="match status" value="1"/>
</dbReference>
<keyword evidence="4" id="KW-0288">FMN</keyword>
<dbReference type="OrthoDB" id="9786134at2"/>
<dbReference type="PANTHER" id="PTHR30578:SF0">
    <property type="entry name" value="ION-TRANSLOCATING OXIDOREDUCTASE COMPLEX SUBUNIT D"/>
    <property type="match status" value="1"/>
</dbReference>
<dbReference type="GO" id="GO:0005886">
    <property type="term" value="C:plasma membrane"/>
    <property type="evidence" value="ECO:0007669"/>
    <property type="project" value="TreeGrafter"/>
</dbReference>
<sequence length="303" mass="33036">MTMPAATTRRSVPVRRWRSAFLRSRLGVRITSIDARYLQIGFLGSFLLFGALARDFALRPEQVVLTFAAALLTQLAGARLTGLPGHSLLSAAVTALGLSILVRADSLWVHPLVAMLAIGAKFVIRWNGKHLYNPANLGVMIALLLLPGAWISPGQWGSDMLLALWVATFGVTVSASARRFDIAWAFLAIYVGLLALRIVYLGARWAVLENQLSSGALILFTFFMITDPMTTPNHRLMRFVYAAIVAIGAFVWTYVFFSTNGLVWALFLATPLVPLLDRLMPAAKFQWRPPAASPLAGLPASTG</sequence>
<keyword evidence="3" id="KW-0285">Flavoprotein</keyword>
<keyword evidence="8 9" id="KW-0472">Membrane</keyword>
<reference evidence="10 11" key="1">
    <citation type="submission" date="2019-06" db="EMBL/GenBank/DDBJ databases">
        <title>New taxonomy in bacterial strain CC-CFT640, isolated from vineyard.</title>
        <authorList>
            <person name="Lin S.-Y."/>
            <person name="Tsai C.-F."/>
            <person name="Young C.-C."/>
        </authorList>
    </citation>
    <scope>NUCLEOTIDE SEQUENCE [LARGE SCALE GENOMIC DNA]</scope>
    <source>
        <strain evidence="10 11">CC-CFT640</strain>
    </source>
</reference>
<keyword evidence="6" id="KW-1278">Translocase</keyword>
<dbReference type="EMBL" id="VDUZ01000022">
    <property type="protein sequence ID" value="TXL73886.1"/>
    <property type="molecule type" value="Genomic_DNA"/>
</dbReference>